<comment type="caution">
    <text evidence="2">The sequence shown here is derived from an EMBL/GenBank/DDBJ whole genome shotgun (WGS) entry which is preliminary data.</text>
</comment>
<evidence type="ECO:0000313" key="3">
    <source>
        <dbReference type="Proteomes" id="UP000217199"/>
    </source>
</evidence>
<accession>A0A286UUY2</accession>
<proteinExistence type="predicted"/>
<evidence type="ECO:0000313" key="2">
    <source>
        <dbReference type="EMBL" id="PAV23388.1"/>
    </source>
</evidence>
<feature type="region of interest" description="Disordered" evidence="1">
    <location>
        <begin position="280"/>
        <end position="301"/>
    </location>
</feature>
<evidence type="ECO:0000256" key="1">
    <source>
        <dbReference type="SAM" id="MobiDB-lite"/>
    </source>
</evidence>
<sequence length="384" mass="42668">MDFNSEDQRHIQYLTDYPDLHLYSEVDLGSTPTPLPLRLHKCPLLYDSNPRPLPSYRVTLSQLVLHSRTLALFACFLSSFDSHHDNSEHYFIFPGDSPNSPQYPQPSSIQYGPTMDTPLNIGMANGLSCLGSLESSDLQANQPMLPPYYPHSSSHRTPSPADSNVLQFPESVVQTPLLPLPLGNSSCMAPPAVTTPQSMVSSDSAQPSRIGPSRTTKKKSCITRNKTPCGRCSSQKRKCERVSENLCKRCKDANLDECPPPVPWSQRRDYPYQEQLSTLRYTNSPPSSISEFDASSPYGNNLSPSPVPAVDPSAQYYALNNAQGFQQPGTEHSPFCYIHGQTVCTWECVALALKALPQEKFQQVMNYISLVNETVDPTWTAQHP</sequence>
<evidence type="ECO:0008006" key="4">
    <source>
        <dbReference type="Google" id="ProtNLM"/>
    </source>
</evidence>
<dbReference type="EMBL" id="NBII01000001">
    <property type="protein sequence ID" value="PAV23388.1"/>
    <property type="molecule type" value="Genomic_DNA"/>
</dbReference>
<feature type="compositionally biased region" description="Polar residues" evidence="1">
    <location>
        <begin position="280"/>
        <end position="290"/>
    </location>
</feature>
<dbReference type="OrthoDB" id="3323522at2759"/>
<protein>
    <recommendedName>
        <fullName evidence="4">Zn(2)-C6 fungal-type domain-containing protein</fullName>
    </recommendedName>
</protein>
<gene>
    <name evidence="2" type="ORF">PNOK_0045600</name>
</gene>
<organism evidence="2 3">
    <name type="scientific">Pyrrhoderma noxium</name>
    <dbReference type="NCBI Taxonomy" id="2282107"/>
    <lineage>
        <taxon>Eukaryota</taxon>
        <taxon>Fungi</taxon>
        <taxon>Dikarya</taxon>
        <taxon>Basidiomycota</taxon>
        <taxon>Agaricomycotina</taxon>
        <taxon>Agaricomycetes</taxon>
        <taxon>Hymenochaetales</taxon>
        <taxon>Hymenochaetaceae</taxon>
        <taxon>Pyrrhoderma</taxon>
    </lineage>
</organism>
<feature type="compositionally biased region" description="Polar residues" evidence="1">
    <location>
        <begin position="194"/>
        <end position="207"/>
    </location>
</feature>
<feature type="region of interest" description="Disordered" evidence="1">
    <location>
        <begin position="192"/>
        <end position="220"/>
    </location>
</feature>
<dbReference type="Proteomes" id="UP000217199">
    <property type="component" value="Unassembled WGS sequence"/>
</dbReference>
<dbReference type="InParanoid" id="A0A286UUY2"/>
<name>A0A286UUY2_9AGAM</name>
<reference evidence="2 3" key="1">
    <citation type="journal article" date="2017" name="Mol. Ecol.">
        <title>Comparative and population genomic landscape of Phellinus noxius: A hypervariable fungus causing root rot in trees.</title>
        <authorList>
            <person name="Chung C.L."/>
            <person name="Lee T.J."/>
            <person name="Akiba M."/>
            <person name="Lee H.H."/>
            <person name="Kuo T.H."/>
            <person name="Liu D."/>
            <person name="Ke H.M."/>
            <person name="Yokoi T."/>
            <person name="Roa M.B."/>
            <person name="Lu M.J."/>
            <person name="Chang Y.Y."/>
            <person name="Ann P.J."/>
            <person name="Tsai J.N."/>
            <person name="Chen C.Y."/>
            <person name="Tzean S.S."/>
            <person name="Ota Y."/>
            <person name="Hattori T."/>
            <person name="Sahashi N."/>
            <person name="Liou R.F."/>
            <person name="Kikuchi T."/>
            <person name="Tsai I.J."/>
        </authorList>
    </citation>
    <scope>NUCLEOTIDE SEQUENCE [LARGE SCALE GENOMIC DNA]</scope>
    <source>
        <strain evidence="2 3">FFPRI411160</strain>
    </source>
</reference>
<dbReference type="AlphaFoldDB" id="A0A286UUY2"/>
<keyword evidence="3" id="KW-1185">Reference proteome</keyword>